<organism evidence="2 3">
    <name type="scientific">Dreissena polymorpha</name>
    <name type="common">Zebra mussel</name>
    <name type="synonym">Mytilus polymorpha</name>
    <dbReference type="NCBI Taxonomy" id="45954"/>
    <lineage>
        <taxon>Eukaryota</taxon>
        <taxon>Metazoa</taxon>
        <taxon>Spiralia</taxon>
        <taxon>Lophotrochozoa</taxon>
        <taxon>Mollusca</taxon>
        <taxon>Bivalvia</taxon>
        <taxon>Autobranchia</taxon>
        <taxon>Heteroconchia</taxon>
        <taxon>Euheterodonta</taxon>
        <taxon>Imparidentia</taxon>
        <taxon>Neoheterodontei</taxon>
        <taxon>Myida</taxon>
        <taxon>Dreissenoidea</taxon>
        <taxon>Dreissenidae</taxon>
        <taxon>Dreissena</taxon>
    </lineage>
</organism>
<accession>A0A9D4CSD8</accession>
<evidence type="ECO:0000313" key="3">
    <source>
        <dbReference type="Proteomes" id="UP000828390"/>
    </source>
</evidence>
<dbReference type="AlphaFoldDB" id="A0A9D4CSD8"/>
<proteinExistence type="predicted"/>
<name>A0A9D4CSD8_DREPO</name>
<dbReference type="EMBL" id="JAIWYP010000012">
    <property type="protein sequence ID" value="KAH3729365.1"/>
    <property type="molecule type" value="Genomic_DNA"/>
</dbReference>
<feature type="non-terminal residue" evidence="2">
    <location>
        <position position="65"/>
    </location>
</feature>
<feature type="region of interest" description="Disordered" evidence="1">
    <location>
        <begin position="37"/>
        <end position="65"/>
    </location>
</feature>
<dbReference type="Proteomes" id="UP000828390">
    <property type="component" value="Unassembled WGS sequence"/>
</dbReference>
<reference evidence="2" key="1">
    <citation type="journal article" date="2019" name="bioRxiv">
        <title>The Genome of the Zebra Mussel, Dreissena polymorpha: A Resource for Invasive Species Research.</title>
        <authorList>
            <person name="McCartney M.A."/>
            <person name="Auch B."/>
            <person name="Kono T."/>
            <person name="Mallez S."/>
            <person name="Zhang Y."/>
            <person name="Obille A."/>
            <person name="Becker A."/>
            <person name="Abrahante J.E."/>
            <person name="Garbe J."/>
            <person name="Badalamenti J.P."/>
            <person name="Herman A."/>
            <person name="Mangelson H."/>
            <person name="Liachko I."/>
            <person name="Sullivan S."/>
            <person name="Sone E.D."/>
            <person name="Koren S."/>
            <person name="Silverstein K.A.T."/>
            <person name="Beckman K.B."/>
            <person name="Gohl D.M."/>
        </authorList>
    </citation>
    <scope>NUCLEOTIDE SEQUENCE</scope>
    <source>
        <strain evidence="2">Duluth1</strain>
        <tissue evidence="2">Whole animal</tissue>
    </source>
</reference>
<reference evidence="2" key="2">
    <citation type="submission" date="2020-11" db="EMBL/GenBank/DDBJ databases">
        <authorList>
            <person name="McCartney M.A."/>
            <person name="Auch B."/>
            <person name="Kono T."/>
            <person name="Mallez S."/>
            <person name="Becker A."/>
            <person name="Gohl D.M."/>
            <person name="Silverstein K.A.T."/>
            <person name="Koren S."/>
            <person name="Bechman K.B."/>
            <person name="Herman A."/>
            <person name="Abrahante J.E."/>
            <person name="Garbe J."/>
        </authorList>
    </citation>
    <scope>NUCLEOTIDE SEQUENCE</scope>
    <source>
        <strain evidence="2">Duluth1</strain>
        <tissue evidence="2">Whole animal</tissue>
    </source>
</reference>
<evidence type="ECO:0000313" key="2">
    <source>
        <dbReference type="EMBL" id="KAH3729365.1"/>
    </source>
</evidence>
<gene>
    <name evidence="2" type="ORF">DPMN_055333</name>
</gene>
<sequence length="65" mass="7178">SIPTEYKKSCKNMVLLASEEMVTLLWNAMHENALLNTGNEGGGDEEACSEPKRTHLHAHLGERKG</sequence>
<keyword evidence="3" id="KW-1185">Reference proteome</keyword>
<feature type="compositionally biased region" description="Basic and acidic residues" evidence="1">
    <location>
        <begin position="49"/>
        <end position="65"/>
    </location>
</feature>
<protein>
    <submittedName>
        <fullName evidence="2">Uncharacterized protein</fullName>
    </submittedName>
</protein>
<comment type="caution">
    <text evidence="2">The sequence shown here is derived from an EMBL/GenBank/DDBJ whole genome shotgun (WGS) entry which is preliminary data.</text>
</comment>
<evidence type="ECO:0000256" key="1">
    <source>
        <dbReference type="SAM" id="MobiDB-lite"/>
    </source>
</evidence>